<feature type="region of interest" description="Disordered" evidence="5">
    <location>
        <begin position="155"/>
        <end position="206"/>
    </location>
</feature>
<dbReference type="PANTHER" id="PTHR11040:SF69">
    <property type="entry name" value="ZINC-REGULATED TRANSPORTER 2"/>
    <property type="match status" value="1"/>
</dbReference>
<dbReference type="InterPro" id="IPR003689">
    <property type="entry name" value="ZIP"/>
</dbReference>
<protein>
    <recommendedName>
        <fullName evidence="9">Zinc-regulated transporter 2</fullName>
    </recommendedName>
</protein>
<feature type="transmembrane region" description="Helical" evidence="6">
    <location>
        <begin position="433"/>
        <end position="452"/>
    </location>
</feature>
<feature type="region of interest" description="Disordered" evidence="5">
    <location>
        <begin position="219"/>
        <end position="283"/>
    </location>
</feature>
<keyword evidence="8" id="KW-1185">Reference proteome</keyword>
<dbReference type="GO" id="GO:0005886">
    <property type="term" value="C:plasma membrane"/>
    <property type="evidence" value="ECO:0007669"/>
    <property type="project" value="TreeGrafter"/>
</dbReference>
<evidence type="ECO:0000256" key="2">
    <source>
        <dbReference type="ARBA" id="ARBA00022692"/>
    </source>
</evidence>
<comment type="subcellular location">
    <subcellularLocation>
        <location evidence="1">Membrane</location>
        <topology evidence="1">Multi-pass membrane protein</topology>
    </subcellularLocation>
</comment>
<evidence type="ECO:0000313" key="7">
    <source>
        <dbReference type="EMBL" id="KAH3681380.1"/>
    </source>
</evidence>
<evidence type="ECO:0000256" key="5">
    <source>
        <dbReference type="SAM" id="MobiDB-lite"/>
    </source>
</evidence>
<dbReference type="PANTHER" id="PTHR11040">
    <property type="entry name" value="ZINC/IRON TRANSPORTER"/>
    <property type="match status" value="1"/>
</dbReference>
<keyword evidence="3 6" id="KW-1133">Transmembrane helix</keyword>
<keyword evidence="4 6" id="KW-0472">Membrane</keyword>
<feature type="compositionally biased region" description="Low complexity" evidence="5">
    <location>
        <begin position="160"/>
        <end position="184"/>
    </location>
</feature>
<evidence type="ECO:0008006" key="9">
    <source>
        <dbReference type="Google" id="ProtNLM"/>
    </source>
</evidence>
<evidence type="ECO:0000256" key="6">
    <source>
        <dbReference type="SAM" id="Phobius"/>
    </source>
</evidence>
<reference evidence="7" key="1">
    <citation type="journal article" date="2021" name="Open Biol.">
        <title>Shared evolutionary footprints suggest mitochondrial oxidative damage underlies multiple complex I losses in fungi.</title>
        <authorList>
            <person name="Schikora-Tamarit M.A."/>
            <person name="Marcet-Houben M."/>
            <person name="Nosek J."/>
            <person name="Gabaldon T."/>
        </authorList>
    </citation>
    <scope>NUCLEOTIDE SEQUENCE</scope>
    <source>
        <strain evidence="7">CBS2887</strain>
    </source>
</reference>
<feature type="transmembrane region" description="Helical" evidence="6">
    <location>
        <begin position="359"/>
        <end position="380"/>
    </location>
</feature>
<feature type="compositionally biased region" description="Basic and acidic residues" evidence="5">
    <location>
        <begin position="185"/>
        <end position="198"/>
    </location>
</feature>
<sequence>MSLQILSDLTLQVLKRDSDSDSDSIVQCATENTFQGNTSLRILSIFMILISSSFGTFFPLLASRFSFVRLPDFCWFFAKFFGSGVIIATGFMHLLQPASEALSNDCLGDSWTGYPWAFAICLISLFVLFFTEIIAHYFVAKATGAFGEEDIEMHTHSHFGNPSSQSHNHSSGSGTSGSTNTNNNTKHEHGHEHTHNTEAGDSSSNLSFSEDLERNLITKETERCTKIHNNNGTESTSTSTSEHAHPPNPTAIPSIPPIPQSSLIPGVNHFSHDDSHDSLSDTKAAKSSREKYLNQILSVFVLEFGVIFHSIFVGLSLAVAGEEFKTLFIVLIFHQMFEGLGLGTRIADTPWDSKNRHTPWFLALGFSISTPIAIAIGLGVRHSFVPGSRTALISNGMFDAISSGILIYTGIVELMAHEFLYSNQFKKKDGLGNMIAAYLLMCLGAALMALLAKWA</sequence>
<dbReference type="AlphaFoldDB" id="A0A9P8TJW3"/>
<proteinExistence type="predicted"/>
<feature type="compositionally biased region" description="Basic and acidic residues" evidence="5">
    <location>
        <begin position="270"/>
        <end position="283"/>
    </location>
</feature>
<gene>
    <name evidence="7" type="ORF">WICPIJ_007649</name>
</gene>
<accession>A0A9P8TJW3</accession>
<dbReference type="Proteomes" id="UP000774326">
    <property type="component" value="Unassembled WGS sequence"/>
</dbReference>
<keyword evidence="2 6" id="KW-0812">Transmembrane</keyword>
<dbReference type="GO" id="GO:0071578">
    <property type="term" value="P:zinc ion import across plasma membrane"/>
    <property type="evidence" value="ECO:0007669"/>
    <property type="project" value="TreeGrafter"/>
</dbReference>
<feature type="transmembrane region" description="Helical" evidence="6">
    <location>
        <begin position="73"/>
        <end position="96"/>
    </location>
</feature>
<evidence type="ECO:0000313" key="8">
    <source>
        <dbReference type="Proteomes" id="UP000774326"/>
    </source>
</evidence>
<comment type="caution">
    <text evidence="7">The sequence shown here is derived from an EMBL/GenBank/DDBJ whole genome shotgun (WGS) entry which is preliminary data.</text>
</comment>
<feature type="transmembrane region" description="Helical" evidence="6">
    <location>
        <begin position="42"/>
        <end position="61"/>
    </location>
</feature>
<dbReference type="GO" id="GO:0000007">
    <property type="term" value="F:low-affinity zinc ion transmembrane transporter activity"/>
    <property type="evidence" value="ECO:0007669"/>
    <property type="project" value="TreeGrafter"/>
</dbReference>
<feature type="transmembrane region" description="Helical" evidence="6">
    <location>
        <begin position="400"/>
        <end position="421"/>
    </location>
</feature>
<feature type="transmembrane region" description="Helical" evidence="6">
    <location>
        <begin position="296"/>
        <end position="320"/>
    </location>
</feature>
<feature type="compositionally biased region" description="Pro residues" evidence="5">
    <location>
        <begin position="246"/>
        <end position="259"/>
    </location>
</feature>
<organism evidence="7 8">
    <name type="scientific">Wickerhamomyces pijperi</name>
    <name type="common">Yeast</name>
    <name type="synonym">Pichia pijperi</name>
    <dbReference type="NCBI Taxonomy" id="599730"/>
    <lineage>
        <taxon>Eukaryota</taxon>
        <taxon>Fungi</taxon>
        <taxon>Dikarya</taxon>
        <taxon>Ascomycota</taxon>
        <taxon>Saccharomycotina</taxon>
        <taxon>Saccharomycetes</taxon>
        <taxon>Phaffomycetales</taxon>
        <taxon>Wickerhamomycetaceae</taxon>
        <taxon>Wickerhamomyces</taxon>
    </lineage>
</organism>
<name>A0A9P8TJW3_WICPI</name>
<dbReference type="OrthoDB" id="448280at2759"/>
<evidence type="ECO:0000256" key="3">
    <source>
        <dbReference type="ARBA" id="ARBA00022989"/>
    </source>
</evidence>
<dbReference type="Pfam" id="PF02535">
    <property type="entry name" value="Zip"/>
    <property type="match status" value="1"/>
</dbReference>
<feature type="transmembrane region" description="Helical" evidence="6">
    <location>
        <begin position="116"/>
        <end position="139"/>
    </location>
</feature>
<evidence type="ECO:0000256" key="4">
    <source>
        <dbReference type="ARBA" id="ARBA00023136"/>
    </source>
</evidence>
<dbReference type="EMBL" id="JAEUBG010004437">
    <property type="protein sequence ID" value="KAH3681380.1"/>
    <property type="molecule type" value="Genomic_DNA"/>
</dbReference>
<evidence type="ECO:0000256" key="1">
    <source>
        <dbReference type="ARBA" id="ARBA00004141"/>
    </source>
</evidence>
<reference evidence="7" key="2">
    <citation type="submission" date="2021-01" db="EMBL/GenBank/DDBJ databases">
        <authorList>
            <person name="Schikora-Tamarit M.A."/>
        </authorList>
    </citation>
    <scope>NUCLEOTIDE SEQUENCE</scope>
    <source>
        <strain evidence="7">CBS2887</strain>
    </source>
</reference>